<dbReference type="InterPro" id="IPR043129">
    <property type="entry name" value="ATPase_NBD"/>
</dbReference>
<dbReference type="PANTHER" id="PTHR43190:SF3">
    <property type="entry name" value="N-ACETYL-D-GLUCOSAMINE KINASE"/>
    <property type="match status" value="1"/>
</dbReference>
<reference evidence="2" key="1">
    <citation type="journal article" date="2020" name="mSystems">
        <title>Genome- and Community-Level Interaction Insights into Carbon Utilization and Element Cycling Functions of Hydrothermarchaeota in Hydrothermal Sediment.</title>
        <authorList>
            <person name="Zhou Z."/>
            <person name="Liu Y."/>
            <person name="Xu W."/>
            <person name="Pan J."/>
            <person name="Luo Z.H."/>
            <person name="Li M."/>
        </authorList>
    </citation>
    <scope>NUCLEOTIDE SEQUENCE [LARGE SCALE GENOMIC DNA]</scope>
    <source>
        <strain evidence="2">SpSt-374</strain>
    </source>
</reference>
<feature type="domain" description="ATPase BadF/BadG/BcrA/BcrD type" evidence="1">
    <location>
        <begin position="5"/>
        <end position="316"/>
    </location>
</feature>
<dbReference type="InterPro" id="IPR052519">
    <property type="entry name" value="Euk-type_GlcNAc_Kinase"/>
</dbReference>
<protein>
    <submittedName>
        <fullName evidence="2">ATPase</fullName>
    </submittedName>
</protein>
<evidence type="ECO:0000313" key="2">
    <source>
        <dbReference type="EMBL" id="HGG02607.1"/>
    </source>
</evidence>
<dbReference type="PANTHER" id="PTHR43190">
    <property type="entry name" value="N-ACETYL-D-GLUCOSAMINE KINASE"/>
    <property type="match status" value="1"/>
</dbReference>
<evidence type="ECO:0000259" key="1">
    <source>
        <dbReference type="Pfam" id="PF01869"/>
    </source>
</evidence>
<dbReference type="CDD" id="cd24007">
    <property type="entry name" value="ASKHA_NBD_eukNAGK-like"/>
    <property type="match status" value="1"/>
</dbReference>
<dbReference type="AlphaFoldDB" id="A0A7C3ZZJ7"/>
<organism evidence="2">
    <name type="scientific">Planktothricoides sp. SpSt-374</name>
    <dbReference type="NCBI Taxonomy" id="2282167"/>
    <lineage>
        <taxon>Bacteria</taxon>
        <taxon>Bacillati</taxon>
        <taxon>Cyanobacteriota</taxon>
        <taxon>Cyanophyceae</taxon>
        <taxon>Oscillatoriophycideae</taxon>
        <taxon>Oscillatoriales</taxon>
        <taxon>Oscillatoriaceae</taxon>
        <taxon>Planktothricoides</taxon>
    </lineage>
</organism>
<gene>
    <name evidence="2" type="ORF">ENR15_18690</name>
</gene>
<dbReference type="Gene3D" id="3.30.420.40">
    <property type="match status" value="2"/>
</dbReference>
<accession>A0A7C3ZZJ7</accession>
<name>A0A7C3ZZJ7_9CYAN</name>
<dbReference type="Pfam" id="PF01869">
    <property type="entry name" value="BcrAD_BadFG"/>
    <property type="match status" value="1"/>
</dbReference>
<dbReference type="SUPFAM" id="SSF53067">
    <property type="entry name" value="Actin-like ATPase domain"/>
    <property type="match status" value="2"/>
</dbReference>
<proteinExistence type="predicted"/>
<sequence length="322" mass="33347">MGCVLGIDGGGTKTVCVLMEESGEVVGRGDAGPSNYQTVGLDASGEEIALAIAAALRSAIDSGWQGEREVRGIGVGLAGVGRPEDVVVVYSLVQHLQYRLPLPLTWAVSPAAVVVDNDCAIALAGGVGDNVGVVVIAGTGAIAYGRNHEGITKRASGWGYLLGDEGSGYNIAQQGLRAAVRAHDGRGPSTTIGALLQDHLSISTLEELIEVVYRRGWSVKDIAALATIVDTAAADGDPIANTIIDNAVEELLLAARVVSEGLFAPGQSFDLVTSGGMWQGMSKLRDKFAPAMRAAIGTANIIWPRHEPAYGAAMLALHKLQD</sequence>
<dbReference type="InterPro" id="IPR002731">
    <property type="entry name" value="ATPase_BadF"/>
</dbReference>
<dbReference type="EMBL" id="DSPX01000194">
    <property type="protein sequence ID" value="HGG02607.1"/>
    <property type="molecule type" value="Genomic_DNA"/>
</dbReference>
<comment type="caution">
    <text evidence="2">The sequence shown here is derived from an EMBL/GenBank/DDBJ whole genome shotgun (WGS) entry which is preliminary data.</text>
</comment>